<dbReference type="Gene3D" id="3.30.200.20">
    <property type="entry name" value="Phosphorylase Kinase, domain 1"/>
    <property type="match status" value="1"/>
</dbReference>
<reference evidence="1" key="1">
    <citation type="journal article" date="2020" name="Stud. Mycol.">
        <title>101 Dothideomycetes genomes: a test case for predicting lifestyles and emergence of pathogens.</title>
        <authorList>
            <person name="Haridas S."/>
            <person name="Albert R."/>
            <person name="Binder M."/>
            <person name="Bloem J."/>
            <person name="Labutti K."/>
            <person name="Salamov A."/>
            <person name="Andreopoulos B."/>
            <person name="Baker S."/>
            <person name="Barry K."/>
            <person name="Bills G."/>
            <person name="Bluhm B."/>
            <person name="Cannon C."/>
            <person name="Castanera R."/>
            <person name="Culley D."/>
            <person name="Daum C."/>
            <person name="Ezra D."/>
            <person name="Gonzalez J."/>
            <person name="Henrissat B."/>
            <person name="Kuo A."/>
            <person name="Liang C."/>
            <person name="Lipzen A."/>
            <person name="Lutzoni F."/>
            <person name="Magnuson J."/>
            <person name="Mondo S."/>
            <person name="Nolan M."/>
            <person name="Ohm R."/>
            <person name="Pangilinan J."/>
            <person name="Park H.-J."/>
            <person name="Ramirez L."/>
            <person name="Alfaro M."/>
            <person name="Sun H."/>
            <person name="Tritt A."/>
            <person name="Yoshinaga Y."/>
            <person name="Zwiers L.-H."/>
            <person name="Turgeon B."/>
            <person name="Goodwin S."/>
            <person name="Spatafora J."/>
            <person name="Crous P."/>
            <person name="Grigoriev I."/>
        </authorList>
    </citation>
    <scope>NUCLEOTIDE SEQUENCE</scope>
    <source>
        <strain evidence="1">CBS 109.77</strain>
    </source>
</reference>
<protein>
    <submittedName>
        <fullName evidence="1">Uncharacterized protein</fullName>
    </submittedName>
</protein>
<dbReference type="SUPFAM" id="SSF56112">
    <property type="entry name" value="Protein kinase-like (PK-like)"/>
    <property type="match status" value="1"/>
</dbReference>
<dbReference type="InterPro" id="IPR011009">
    <property type="entry name" value="Kinase-like_dom_sf"/>
</dbReference>
<feature type="non-terminal residue" evidence="1">
    <location>
        <position position="1"/>
    </location>
</feature>
<evidence type="ECO:0000313" key="1">
    <source>
        <dbReference type="EMBL" id="KAF2793956.1"/>
    </source>
</evidence>
<name>A0A6A6XBY3_9PLEO</name>
<dbReference type="OrthoDB" id="25129at2759"/>
<accession>A0A6A6XBY3</accession>
<evidence type="ECO:0000313" key="2">
    <source>
        <dbReference type="Proteomes" id="UP000799757"/>
    </source>
</evidence>
<dbReference type="Gene3D" id="3.90.1200.10">
    <property type="match status" value="1"/>
</dbReference>
<dbReference type="AlphaFoldDB" id="A0A6A6XBY3"/>
<organism evidence="1 2">
    <name type="scientific">Melanomma pulvis-pyrius CBS 109.77</name>
    <dbReference type="NCBI Taxonomy" id="1314802"/>
    <lineage>
        <taxon>Eukaryota</taxon>
        <taxon>Fungi</taxon>
        <taxon>Dikarya</taxon>
        <taxon>Ascomycota</taxon>
        <taxon>Pezizomycotina</taxon>
        <taxon>Dothideomycetes</taxon>
        <taxon>Pleosporomycetidae</taxon>
        <taxon>Pleosporales</taxon>
        <taxon>Melanommataceae</taxon>
        <taxon>Melanomma</taxon>
    </lineage>
</organism>
<gene>
    <name evidence="1" type="ORF">K505DRAFT_243165</name>
</gene>
<dbReference type="EMBL" id="MU001908">
    <property type="protein sequence ID" value="KAF2793956.1"/>
    <property type="molecule type" value="Genomic_DNA"/>
</dbReference>
<keyword evidence="2" id="KW-1185">Reference proteome</keyword>
<dbReference type="Proteomes" id="UP000799757">
    <property type="component" value="Unassembled WGS sequence"/>
</dbReference>
<proteinExistence type="predicted"/>
<sequence length="362" mass="40792">TAILKYSAPYMAGVPLVPFSPERSVFEARALTHIPWQTFQYTSVLEKYAAGACQGVDLPKLYSHDPRNHILVIEDCTPERRKHESSRGHSTNMIRQLLNDVAESEKKHATVSSIGGMLGAFLAQLQSWGCQSQSHQTAVELFGKNDSAREMIIQETFADFFTNLKQTGYQISSAQRAKLEPRLYELERLVRDSRESVCIGDFWEVAISRSGNVLLSLDSNNDPERMSIIDWEFVTMAPTFVDVGNFIRELFLNNYFESSNPCYVTVLESFMKAYLGFGIQLSVKDALGFGSARAIWSLSIRVHSPKSKASKVSAVPCVEQLLKFIIDPGDEHLDKGKEDLIENLARLMRERIDQINGEEVLQ</sequence>